<evidence type="ECO:0000313" key="2">
    <source>
        <dbReference type="EMBL" id="BDI29584.1"/>
    </source>
</evidence>
<gene>
    <name evidence="2" type="ORF">CCAX7_16350</name>
</gene>
<protein>
    <recommendedName>
        <fullName evidence="1">ATP-grasp domain-containing protein</fullName>
    </recommendedName>
</protein>
<dbReference type="Pfam" id="PF18299">
    <property type="entry name" value="R2K_2"/>
    <property type="match status" value="1"/>
</dbReference>
<proteinExistence type="predicted"/>
<sequence>MPTLVTPAREDEERDAVVAAWVGRGWSVRRLDRFWEPPILERADVRLYGDMTFCLFLAERLGLELISPPDDLLLRVDARWLGRDIQGVLLADALQQSYPIFVKSAVPKLFRAAVYDAPSDLEQETIGLAEDTLVLVSNHIKFTCEVRCLIRRDKVVSAAVYEGEANVDEAKVFAEDFVRSHAVAVTYILDVGWIEGHGWAVIEANAIWGGGLNGCDPEIMADCLALATIE</sequence>
<dbReference type="OrthoDB" id="654524at2"/>
<dbReference type="RefSeq" id="WP_119322544.1">
    <property type="nucleotide sequence ID" value="NZ_AP025739.1"/>
</dbReference>
<evidence type="ECO:0000313" key="3">
    <source>
        <dbReference type="Proteomes" id="UP000287394"/>
    </source>
</evidence>
<feature type="domain" description="ATP-grasp" evidence="1">
    <location>
        <begin position="81"/>
        <end position="222"/>
    </location>
</feature>
<organism evidence="2 3">
    <name type="scientific">Capsulimonas corticalis</name>
    <dbReference type="NCBI Taxonomy" id="2219043"/>
    <lineage>
        <taxon>Bacteria</taxon>
        <taxon>Bacillati</taxon>
        <taxon>Armatimonadota</taxon>
        <taxon>Armatimonadia</taxon>
        <taxon>Capsulimonadales</taxon>
        <taxon>Capsulimonadaceae</taxon>
        <taxon>Capsulimonas</taxon>
    </lineage>
</organism>
<dbReference type="Proteomes" id="UP000287394">
    <property type="component" value="Chromosome"/>
</dbReference>
<dbReference type="KEGG" id="ccot:CCAX7_16350"/>
<dbReference type="AlphaFoldDB" id="A0A402CZ19"/>
<accession>A0A402CZ19</accession>
<dbReference type="EMBL" id="AP025739">
    <property type="protein sequence ID" value="BDI29584.1"/>
    <property type="molecule type" value="Genomic_DNA"/>
</dbReference>
<name>A0A402CZ19_9BACT</name>
<keyword evidence="3" id="KW-1185">Reference proteome</keyword>
<dbReference type="InterPro" id="IPR041261">
    <property type="entry name" value="R2K_2"/>
</dbReference>
<reference evidence="2 3" key="1">
    <citation type="journal article" date="2019" name="Int. J. Syst. Evol. Microbiol.">
        <title>Capsulimonas corticalis gen. nov., sp. nov., an aerobic capsulated bacterium, of a novel bacterial order, Capsulimonadales ord. nov., of the class Armatimonadia of the phylum Armatimonadetes.</title>
        <authorList>
            <person name="Li J."/>
            <person name="Kudo C."/>
            <person name="Tonouchi A."/>
        </authorList>
    </citation>
    <scope>NUCLEOTIDE SEQUENCE [LARGE SCALE GENOMIC DNA]</scope>
    <source>
        <strain evidence="2 3">AX-7</strain>
    </source>
</reference>
<evidence type="ECO:0000259" key="1">
    <source>
        <dbReference type="Pfam" id="PF18299"/>
    </source>
</evidence>